<keyword evidence="2 4" id="KW-0238">DNA-binding</keyword>
<proteinExistence type="predicted"/>
<protein>
    <submittedName>
        <fullName evidence="6">Transcriptional regulator, TetR family</fullName>
    </submittedName>
</protein>
<feature type="DNA-binding region" description="H-T-H motif" evidence="4">
    <location>
        <begin position="30"/>
        <end position="49"/>
    </location>
</feature>
<dbReference type="SUPFAM" id="SSF46689">
    <property type="entry name" value="Homeodomain-like"/>
    <property type="match status" value="1"/>
</dbReference>
<organism evidence="6 7">
    <name type="scientific">Gulbenkiania indica</name>
    <dbReference type="NCBI Taxonomy" id="375574"/>
    <lineage>
        <taxon>Bacteria</taxon>
        <taxon>Pseudomonadati</taxon>
        <taxon>Pseudomonadota</taxon>
        <taxon>Betaproteobacteria</taxon>
        <taxon>Neisseriales</taxon>
        <taxon>Chromobacteriaceae</taxon>
        <taxon>Gulbenkiania</taxon>
    </lineage>
</organism>
<dbReference type="RefSeq" id="WP_055433103.1">
    <property type="nucleotide sequence ID" value="NZ_CYHA01000001.1"/>
</dbReference>
<dbReference type="Pfam" id="PF00440">
    <property type="entry name" value="TetR_N"/>
    <property type="match status" value="1"/>
</dbReference>
<feature type="domain" description="HTH tetR-type" evidence="5">
    <location>
        <begin position="7"/>
        <end position="67"/>
    </location>
</feature>
<keyword evidence="1" id="KW-0805">Transcription regulation</keyword>
<sequence>MTRLSQQDTRAHILDTGERLIHGSGFTALGLSELLREAAVPKGSFYHYFRSKEDFGEALIRRYFERYEQAVATLLAPQAGGTGRSRLMSYFARWSENACEEDDRSPCLAVKLAGEVADLSEPMRLALAEGMDRVIARLAEALRAAQAEGSLAPVADADRLAEALYTNWLGMALRVKVTRNPALMAGLLEDTASRLPPGTLPAG</sequence>
<dbReference type="AlphaFoldDB" id="A0A0K6GSH9"/>
<evidence type="ECO:0000256" key="2">
    <source>
        <dbReference type="ARBA" id="ARBA00023125"/>
    </source>
</evidence>
<dbReference type="PANTHER" id="PTHR47506">
    <property type="entry name" value="TRANSCRIPTIONAL REGULATORY PROTEIN"/>
    <property type="match status" value="1"/>
</dbReference>
<dbReference type="Gene3D" id="1.10.357.10">
    <property type="entry name" value="Tetracycline Repressor, domain 2"/>
    <property type="match status" value="1"/>
</dbReference>
<dbReference type="OrthoDB" id="9809772at2"/>
<evidence type="ECO:0000313" key="7">
    <source>
        <dbReference type="Proteomes" id="UP000243535"/>
    </source>
</evidence>
<dbReference type="EMBL" id="CYHA01000001">
    <property type="protein sequence ID" value="CUA81486.1"/>
    <property type="molecule type" value="Genomic_DNA"/>
</dbReference>
<keyword evidence="3" id="KW-0804">Transcription</keyword>
<accession>A0A0K6GSH9</accession>
<name>A0A0K6GSH9_9NEIS</name>
<keyword evidence="7" id="KW-1185">Reference proteome</keyword>
<reference evidence="7" key="1">
    <citation type="submission" date="2015-08" db="EMBL/GenBank/DDBJ databases">
        <authorList>
            <person name="Varghese N."/>
        </authorList>
    </citation>
    <scope>NUCLEOTIDE SEQUENCE [LARGE SCALE GENOMIC DNA]</scope>
    <source>
        <strain evidence="7">DSM 17901</strain>
    </source>
</reference>
<evidence type="ECO:0000313" key="6">
    <source>
        <dbReference type="EMBL" id="CUA81486.1"/>
    </source>
</evidence>
<dbReference type="InterPro" id="IPR036271">
    <property type="entry name" value="Tet_transcr_reg_TetR-rel_C_sf"/>
</dbReference>
<evidence type="ECO:0000256" key="1">
    <source>
        <dbReference type="ARBA" id="ARBA00023015"/>
    </source>
</evidence>
<dbReference type="InterPro" id="IPR011075">
    <property type="entry name" value="TetR_C"/>
</dbReference>
<evidence type="ECO:0000256" key="3">
    <source>
        <dbReference type="ARBA" id="ARBA00023163"/>
    </source>
</evidence>
<dbReference type="STRING" id="375574.GCA_001418035_00128"/>
<dbReference type="PROSITE" id="PS50977">
    <property type="entry name" value="HTH_TETR_2"/>
    <property type="match status" value="1"/>
</dbReference>
<dbReference type="GO" id="GO:0003677">
    <property type="term" value="F:DNA binding"/>
    <property type="evidence" value="ECO:0007669"/>
    <property type="project" value="UniProtKB-UniRule"/>
</dbReference>
<dbReference type="Pfam" id="PF16925">
    <property type="entry name" value="TetR_C_13"/>
    <property type="match status" value="1"/>
</dbReference>
<evidence type="ECO:0000256" key="4">
    <source>
        <dbReference type="PROSITE-ProRule" id="PRU00335"/>
    </source>
</evidence>
<dbReference type="InterPro" id="IPR009057">
    <property type="entry name" value="Homeodomain-like_sf"/>
</dbReference>
<gene>
    <name evidence="6" type="ORF">Ga0061063_0328</name>
</gene>
<dbReference type="InterPro" id="IPR001647">
    <property type="entry name" value="HTH_TetR"/>
</dbReference>
<dbReference type="SUPFAM" id="SSF48498">
    <property type="entry name" value="Tetracyclin repressor-like, C-terminal domain"/>
    <property type="match status" value="1"/>
</dbReference>
<evidence type="ECO:0000259" key="5">
    <source>
        <dbReference type="PROSITE" id="PS50977"/>
    </source>
</evidence>
<dbReference type="PANTHER" id="PTHR47506:SF6">
    <property type="entry name" value="HTH-TYPE TRANSCRIPTIONAL REPRESSOR NEMR"/>
    <property type="match status" value="1"/>
</dbReference>
<dbReference type="Proteomes" id="UP000243535">
    <property type="component" value="Unassembled WGS sequence"/>
</dbReference>